<reference evidence="1" key="1">
    <citation type="submission" date="2020-05" db="EMBL/GenBank/DDBJ databases">
        <title>Large-scale comparative analyses of tick genomes elucidate their genetic diversity and vector capacities.</title>
        <authorList>
            <person name="Jia N."/>
            <person name="Wang J."/>
            <person name="Shi W."/>
            <person name="Du L."/>
            <person name="Sun Y."/>
            <person name="Zhan W."/>
            <person name="Jiang J."/>
            <person name="Wang Q."/>
            <person name="Zhang B."/>
            <person name="Ji P."/>
            <person name="Sakyi L.B."/>
            <person name="Cui X."/>
            <person name="Yuan T."/>
            <person name="Jiang B."/>
            <person name="Yang W."/>
            <person name="Lam T.T.-Y."/>
            <person name="Chang Q."/>
            <person name="Ding S."/>
            <person name="Wang X."/>
            <person name="Zhu J."/>
            <person name="Ruan X."/>
            <person name="Zhao L."/>
            <person name="Wei J."/>
            <person name="Que T."/>
            <person name="Du C."/>
            <person name="Cheng J."/>
            <person name="Dai P."/>
            <person name="Han X."/>
            <person name="Huang E."/>
            <person name="Gao Y."/>
            <person name="Liu J."/>
            <person name="Shao H."/>
            <person name="Ye R."/>
            <person name="Li L."/>
            <person name="Wei W."/>
            <person name="Wang X."/>
            <person name="Wang C."/>
            <person name="Yang T."/>
            <person name="Huo Q."/>
            <person name="Li W."/>
            <person name="Guo W."/>
            <person name="Chen H."/>
            <person name="Zhou L."/>
            <person name="Ni X."/>
            <person name="Tian J."/>
            <person name="Zhou Y."/>
            <person name="Sheng Y."/>
            <person name="Liu T."/>
            <person name="Pan Y."/>
            <person name="Xia L."/>
            <person name="Li J."/>
            <person name="Zhao F."/>
            <person name="Cao W."/>
        </authorList>
    </citation>
    <scope>NUCLEOTIDE SEQUENCE</scope>
    <source>
        <strain evidence="1">Hyas-2018</strain>
    </source>
</reference>
<comment type="caution">
    <text evidence="1">The sequence shown here is derived from an EMBL/GenBank/DDBJ whole genome shotgun (WGS) entry which is preliminary data.</text>
</comment>
<organism evidence="1 2">
    <name type="scientific">Hyalomma asiaticum</name>
    <name type="common">Tick</name>
    <dbReference type="NCBI Taxonomy" id="266040"/>
    <lineage>
        <taxon>Eukaryota</taxon>
        <taxon>Metazoa</taxon>
        <taxon>Ecdysozoa</taxon>
        <taxon>Arthropoda</taxon>
        <taxon>Chelicerata</taxon>
        <taxon>Arachnida</taxon>
        <taxon>Acari</taxon>
        <taxon>Parasitiformes</taxon>
        <taxon>Ixodida</taxon>
        <taxon>Ixodoidea</taxon>
        <taxon>Ixodidae</taxon>
        <taxon>Hyalomminae</taxon>
        <taxon>Hyalomma</taxon>
    </lineage>
</organism>
<dbReference type="EMBL" id="CM023481">
    <property type="protein sequence ID" value="KAH6947367.1"/>
    <property type="molecule type" value="Genomic_DNA"/>
</dbReference>
<sequence>MRHYMLVVNGNEVHIPRYVPALKKGAPDNFPEPSKVHDEDSAKKEEEEDGTVLLFACKEKPRRH</sequence>
<name>A0ACB7TM07_HYAAI</name>
<protein>
    <submittedName>
        <fullName evidence="1">Uncharacterized protein</fullName>
    </submittedName>
</protein>
<gene>
    <name evidence="1" type="ORF">HPB50_018520</name>
</gene>
<keyword evidence="2" id="KW-1185">Reference proteome</keyword>
<accession>A0ACB7TM07</accession>
<evidence type="ECO:0000313" key="1">
    <source>
        <dbReference type="EMBL" id="KAH6947367.1"/>
    </source>
</evidence>
<dbReference type="Proteomes" id="UP000821845">
    <property type="component" value="Chromosome 1"/>
</dbReference>
<proteinExistence type="predicted"/>
<evidence type="ECO:0000313" key="2">
    <source>
        <dbReference type="Proteomes" id="UP000821845"/>
    </source>
</evidence>